<dbReference type="CDD" id="cd00887">
    <property type="entry name" value="MoeA"/>
    <property type="match status" value="1"/>
</dbReference>
<dbReference type="InterPro" id="IPR001453">
    <property type="entry name" value="MoaB/Mog_dom"/>
</dbReference>
<dbReference type="GO" id="GO:0005829">
    <property type="term" value="C:cytosol"/>
    <property type="evidence" value="ECO:0007669"/>
    <property type="project" value="TreeGrafter"/>
</dbReference>
<dbReference type="EMBL" id="CP015124">
    <property type="protein sequence ID" value="ANP34961.1"/>
    <property type="molecule type" value="Genomic_DNA"/>
</dbReference>
<dbReference type="UniPathway" id="UPA00344"/>
<keyword evidence="6" id="KW-0460">Magnesium</keyword>
<dbReference type="Gene3D" id="2.40.340.10">
    <property type="entry name" value="MoeA, C-terminal, domain IV"/>
    <property type="match status" value="1"/>
</dbReference>
<dbReference type="Gene3D" id="2.170.190.11">
    <property type="entry name" value="Molybdopterin biosynthesis moea protein, domain 3"/>
    <property type="match status" value="1"/>
</dbReference>
<dbReference type="Pfam" id="PF00994">
    <property type="entry name" value="MoCF_biosynth"/>
    <property type="match status" value="1"/>
</dbReference>
<name>A0A1B0ZLC6_9RHOB</name>
<keyword evidence="6" id="KW-0808">Transferase</keyword>
<dbReference type="GO" id="GO:0061599">
    <property type="term" value="F:molybdopterin molybdotransferase activity"/>
    <property type="evidence" value="ECO:0007669"/>
    <property type="project" value="UniProtKB-UniRule"/>
</dbReference>
<evidence type="ECO:0000256" key="6">
    <source>
        <dbReference type="RuleBase" id="RU365090"/>
    </source>
</evidence>
<gene>
    <name evidence="8" type="primary">moeA</name>
    <name evidence="8" type="ORF">JL2886_00023</name>
</gene>
<dbReference type="OrthoDB" id="9804758at2"/>
<dbReference type="Pfam" id="PF03454">
    <property type="entry name" value="MoeA_C"/>
    <property type="match status" value="1"/>
</dbReference>
<comment type="function">
    <text evidence="1 6">Catalyzes the insertion of molybdate into adenylated molybdopterin with the concomitant release of AMP.</text>
</comment>
<dbReference type="RefSeq" id="WP_065270155.1">
    <property type="nucleotide sequence ID" value="NZ_CP015124.1"/>
</dbReference>
<dbReference type="SUPFAM" id="SSF63867">
    <property type="entry name" value="MoeA C-terminal domain-like"/>
    <property type="match status" value="1"/>
</dbReference>
<dbReference type="Proteomes" id="UP000092565">
    <property type="component" value="Chromosome"/>
</dbReference>
<keyword evidence="6" id="KW-0500">Molybdenum</keyword>
<dbReference type="SMART" id="SM00852">
    <property type="entry name" value="MoCF_biosynth"/>
    <property type="match status" value="1"/>
</dbReference>
<dbReference type="GO" id="GO:0046872">
    <property type="term" value="F:metal ion binding"/>
    <property type="evidence" value="ECO:0007669"/>
    <property type="project" value="UniProtKB-UniRule"/>
</dbReference>
<dbReference type="InterPro" id="IPR036425">
    <property type="entry name" value="MoaB/Mog-like_dom_sf"/>
</dbReference>
<feature type="domain" description="MoaB/Mog" evidence="7">
    <location>
        <begin position="173"/>
        <end position="310"/>
    </location>
</feature>
<keyword evidence="6" id="KW-0479">Metal-binding</keyword>
<evidence type="ECO:0000256" key="3">
    <source>
        <dbReference type="ARBA" id="ARBA00010763"/>
    </source>
</evidence>
<reference evidence="8 9" key="1">
    <citation type="submission" date="2016-04" db="EMBL/GenBank/DDBJ databases">
        <authorList>
            <person name="Evans L.H."/>
            <person name="Alamgir A."/>
            <person name="Owens N."/>
            <person name="Weber N.D."/>
            <person name="Virtaneva K."/>
            <person name="Barbian K."/>
            <person name="Babar A."/>
            <person name="Rosenke K."/>
        </authorList>
    </citation>
    <scope>NUCLEOTIDE SEQUENCE [LARGE SCALE GENOMIC DNA]</scope>
    <source>
        <strain evidence="8 9">JL2886</strain>
    </source>
</reference>
<dbReference type="InterPro" id="IPR005110">
    <property type="entry name" value="MoeA_linker/N"/>
</dbReference>
<proteinExistence type="inferred from homology"/>
<dbReference type="PATRIC" id="fig|60890.4.peg.22"/>
<comment type="pathway">
    <text evidence="2 6">Cofactor biosynthesis; molybdopterin biosynthesis.</text>
</comment>
<evidence type="ECO:0000256" key="4">
    <source>
        <dbReference type="ARBA" id="ARBA00023150"/>
    </source>
</evidence>
<comment type="catalytic activity">
    <reaction evidence="5">
        <text>adenylyl-molybdopterin + molybdate = Mo-molybdopterin + AMP + H(+)</text>
        <dbReference type="Rhea" id="RHEA:35047"/>
        <dbReference type="ChEBI" id="CHEBI:15378"/>
        <dbReference type="ChEBI" id="CHEBI:36264"/>
        <dbReference type="ChEBI" id="CHEBI:62727"/>
        <dbReference type="ChEBI" id="CHEBI:71302"/>
        <dbReference type="ChEBI" id="CHEBI:456215"/>
        <dbReference type="EC" id="2.10.1.1"/>
    </reaction>
</comment>
<dbReference type="NCBIfam" id="NF045515">
    <property type="entry name" value="Glp_gephyrin"/>
    <property type="match status" value="1"/>
</dbReference>
<evidence type="ECO:0000256" key="1">
    <source>
        <dbReference type="ARBA" id="ARBA00002901"/>
    </source>
</evidence>
<dbReference type="Gene3D" id="3.40.980.10">
    <property type="entry name" value="MoaB/Mog-like domain"/>
    <property type="match status" value="1"/>
</dbReference>
<dbReference type="SUPFAM" id="SSF53218">
    <property type="entry name" value="Molybdenum cofactor biosynthesis proteins"/>
    <property type="match status" value="1"/>
</dbReference>
<dbReference type="InterPro" id="IPR038987">
    <property type="entry name" value="MoeA-like"/>
</dbReference>
<dbReference type="PANTHER" id="PTHR10192:SF5">
    <property type="entry name" value="GEPHYRIN"/>
    <property type="match status" value="1"/>
</dbReference>
<dbReference type="EC" id="2.10.1.1" evidence="6"/>
<dbReference type="InterPro" id="IPR036135">
    <property type="entry name" value="MoeA_linker/N_sf"/>
</dbReference>
<dbReference type="Pfam" id="PF03453">
    <property type="entry name" value="MoeA_N"/>
    <property type="match status" value="1"/>
</dbReference>
<dbReference type="Gene3D" id="3.90.105.10">
    <property type="entry name" value="Molybdopterin biosynthesis moea protein, domain 2"/>
    <property type="match status" value="1"/>
</dbReference>
<dbReference type="PANTHER" id="PTHR10192">
    <property type="entry name" value="MOLYBDOPTERIN BIOSYNTHESIS PROTEIN"/>
    <property type="match status" value="1"/>
</dbReference>
<evidence type="ECO:0000259" key="7">
    <source>
        <dbReference type="SMART" id="SM00852"/>
    </source>
</evidence>
<keyword evidence="9" id="KW-1185">Reference proteome</keyword>
<evidence type="ECO:0000313" key="8">
    <source>
        <dbReference type="EMBL" id="ANP34961.1"/>
    </source>
</evidence>
<sequence>MISVSEARVHLLELVSPLGTELVPLAEAAGRVLADDVAARRDQPPFAASAMDGYAVKSAEVELHAMFKVIGEAAAGHGFDGTVGAGQAVRIFTGAPIPDGADFVVIQEDVTAKGTLITITDAPGDNPNVRPRGGDFKNGQTISAPRLLTPSDIALLAAMNIAEVPVARKPDIALISTGDELVMPGGTPGPDQIIASNTFGLKAMLEGLGAQVRILPIARDTHSSLRTAFSLAEGADLIVTIGGASVGDHDLVGEVAADLGMERSFYKVAMRPGKPLMAGRLDTSAMAGLPGNPVSAMVCGHIFLAPMVRAMLGLPPLQEVILSAPLAAPLGQNGPREHYMRATLTEDGQIRAFERQDSALLTVLAEADALLIRPPHDPPREIGETMSYLRLI</sequence>
<dbReference type="AlphaFoldDB" id="A0A1B0ZLC6"/>
<comment type="cofactor">
    <cofactor evidence="6">
        <name>Mg(2+)</name>
        <dbReference type="ChEBI" id="CHEBI:18420"/>
    </cofactor>
</comment>
<evidence type="ECO:0000256" key="5">
    <source>
        <dbReference type="ARBA" id="ARBA00047317"/>
    </source>
</evidence>
<dbReference type="GO" id="GO:0006777">
    <property type="term" value="P:Mo-molybdopterin cofactor biosynthetic process"/>
    <property type="evidence" value="ECO:0007669"/>
    <property type="project" value="UniProtKB-UniRule"/>
</dbReference>
<protein>
    <recommendedName>
        <fullName evidence="6">Molybdopterin molybdenumtransferase</fullName>
        <ecNumber evidence="6">2.10.1.1</ecNumber>
    </recommendedName>
</protein>
<organism evidence="8 9">
    <name type="scientific">Phaeobacter gallaeciensis</name>
    <dbReference type="NCBI Taxonomy" id="60890"/>
    <lineage>
        <taxon>Bacteria</taxon>
        <taxon>Pseudomonadati</taxon>
        <taxon>Pseudomonadota</taxon>
        <taxon>Alphaproteobacteria</taxon>
        <taxon>Rhodobacterales</taxon>
        <taxon>Roseobacteraceae</taxon>
        <taxon>Phaeobacter</taxon>
    </lineage>
</organism>
<dbReference type="InterPro" id="IPR036688">
    <property type="entry name" value="MoeA_C_domain_IV_sf"/>
</dbReference>
<evidence type="ECO:0000256" key="2">
    <source>
        <dbReference type="ARBA" id="ARBA00005046"/>
    </source>
</evidence>
<comment type="similarity">
    <text evidence="3 6">Belongs to the MoeA family.</text>
</comment>
<dbReference type="SUPFAM" id="SSF63882">
    <property type="entry name" value="MoeA N-terminal region -like"/>
    <property type="match status" value="1"/>
</dbReference>
<evidence type="ECO:0000313" key="9">
    <source>
        <dbReference type="Proteomes" id="UP000092565"/>
    </source>
</evidence>
<keyword evidence="4 6" id="KW-0501">Molybdenum cofactor biosynthesis</keyword>
<accession>A0A1B0ZLC6</accession>
<dbReference type="InterPro" id="IPR005111">
    <property type="entry name" value="MoeA_C_domain_IV"/>
</dbReference>